<evidence type="ECO:0000313" key="2">
    <source>
        <dbReference type="Proteomes" id="UP001487740"/>
    </source>
</evidence>
<accession>A0AAW0ST17</accession>
<keyword evidence="2" id="KW-1185">Reference proteome</keyword>
<protein>
    <submittedName>
        <fullName evidence="1">Uncharacterized protein</fullName>
    </submittedName>
</protein>
<name>A0AAW0ST17_SCYPA</name>
<gene>
    <name evidence="1" type="ORF">O3P69_014059</name>
</gene>
<organism evidence="1 2">
    <name type="scientific">Scylla paramamosain</name>
    <name type="common">Mud crab</name>
    <dbReference type="NCBI Taxonomy" id="85552"/>
    <lineage>
        <taxon>Eukaryota</taxon>
        <taxon>Metazoa</taxon>
        <taxon>Ecdysozoa</taxon>
        <taxon>Arthropoda</taxon>
        <taxon>Crustacea</taxon>
        <taxon>Multicrustacea</taxon>
        <taxon>Malacostraca</taxon>
        <taxon>Eumalacostraca</taxon>
        <taxon>Eucarida</taxon>
        <taxon>Decapoda</taxon>
        <taxon>Pleocyemata</taxon>
        <taxon>Brachyura</taxon>
        <taxon>Eubrachyura</taxon>
        <taxon>Portunoidea</taxon>
        <taxon>Portunidae</taxon>
        <taxon>Portuninae</taxon>
        <taxon>Scylla</taxon>
    </lineage>
</organism>
<dbReference type="Proteomes" id="UP001487740">
    <property type="component" value="Unassembled WGS sequence"/>
</dbReference>
<evidence type="ECO:0000313" key="1">
    <source>
        <dbReference type="EMBL" id="KAK8377850.1"/>
    </source>
</evidence>
<proteinExistence type="predicted"/>
<dbReference type="EMBL" id="JARAKH010000047">
    <property type="protein sequence ID" value="KAK8377850.1"/>
    <property type="molecule type" value="Genomic_DNA"/>
</dbReference>
<comment type="caution">
    <text evidence="1">The sequence shown here is derived from an EMBL/GenBank/DDBJ whole genome shotgun (WGS) entry which is preliminary data.</text>
</comment>
<dbReference type="AlphaFoldDB" id="A0AAW0ST17"/>
<sequence>MLLDKEMQGRSVFPRQGLLVSSIVEAEKRQLLKTPTTPACPTSRLSTRPLCDLDVYLCLAPTHRAFCDALIMHTVPEG</sequence>
<reference evidence="1 2" key="1">
    <citation type="submission" date="2023-03" db="EMBL/GenBank/DDBJ databases">
        <title>High-quality genome of Scylla paramamosain provides insights in environmental adaptation.</title>
        <authorList>
            <person name="Zhang L."/>
        </authorList>
    </citation>
    <scope>NUCLEOTIDE SEQUENCE [LARGE SCALE GENOMIC DNA]</scope>
    <source>
        <strain evidence="1">LZ_2023a</strain>
        <tissue evidence="1">Muscle</tissue>
    </source>
</reference>